<dbReference type="Proteomes" id="UP001500393">
    <property type="component" value="Unassembled WGS sequence"/>
</dbReference>
<evidence type="ECO:0000313" key="1">
    <source>
        <dbReference type="EMBL" id="GAA1611617.1"/>
    </source>
</evidence>
<sequence length="65" mass="6790">MASDNRRYAAGGVPAIGIGRGMPGYQTPAETPDRVEARTLLAATRLVVATVDHLINNSAQLGETP</sequence>
<dbReference type="Gene3D" id="3.40.630.10">
    <property type="entry name" value="Zn peptidases"/>
    <property type="match status" value="1"/>
</dbReference>
<dbReference type="SUPFAM" id="SSF53187">
    <property type="entry name" value="Zn-dependent exopeptidases"/>
    <property type="match status" value="1"/>
</dbReference>
<organism evidence="1 2">
    <name type="scientific">Kribbella sancticallisti</name>
    <dbReference type="NCBI Taxonomy" id="460087"/>
    <lineage>
        <taxon>Bacteria</taxon>
        <taxon>Bacillati</taxon>
        <taxon>Actinomycetota</taxon>
        <taxon>Actinomycetes</taxon>
        <taxon>Propionibacteriales</taxon>
        <taxon>Kribbellaceae</taxon>
        <taxon>Kribbella</taxon>
    </lineage>
</organism>
<gene>
    <name evidence="1" type="ORF">GCM10009789_77460</name>
</gene>
<accession>A0ABN2EMQ3</accession>
<dbReference type="EMBL" id="BAAAOS010000061">
    <property type="protein sequence ID" value="GAA1611617.1"/>
    <property type="molecule type" value="Genomic_DNA"/>
</dbReference>
<reference evidence="1 2" key="1">
    <citation type="journal article" date="2019" name="Int. J. Syst. Evol. Microbiol.">
        <title>The Global Catalogue of Microorganisms (GCM) 10K type strain sequencing project: providing services to taxonomists for standard genome sequencing and annotation.</title>
        <authorList>
            <consortium name="The Broad Institute Genomics Platform"/>
            <consortium name="The Broad Institute Genome Sequencing Center for Infectious Disease"/>
            <person name="Wu L."/>
            <person name="Ma J."/>
        </authorList>
    </citation>
    <scope>NUCLEOTIDE SEQUENCE [LARGE SCALE GENOMIC DNA]</scope>
    <source>
        <strain evidence="1 2">JCM 14969</strain>
    </source>
</reference>
<proteinExistence type="predicted"/>
<keyword evidence="2" id="KW-1185">Reference proteome</keyword>
<comment type="caution">
    <text evidence="1">The sequence shown here is derived from an EMBL/GenBank/DDBJ whole genome shotgun (WGS) entry which is preliminary data.</text>
</comment>
<name>A0ABN2EMQ3_9ACTN</name>
<protein>
    <submittedName>
        <fullName evidence="1">Uncharacterized protein</fullName>
    </submittedName>
</protein>
<evidence type="ECO:0000313" key="2">
    <source>
        <dbReference type="Proteomes" id="UP001500393"/>
    </source>
</evidence>